<dbReference type="GO" id="GO:1990573">
    <property type="term" value="P:potassium ion import across plasma membrane"/>
    <property type="evidence" value="ECO:0007669"/>
    <property type="project" value="TreeGrafter"/>
</dbReference>
<evidence type="ECO:0000256" key="4">
    <source>
        <dbReference type="ARBA" id="ARBA00022692"/>
    </source>
</evidence>
<dbReference type="AlphaFoldDB" id="A0A9N8EKE7"/>
<keyword evidence="4 11" id="KW-0812">Transmembrane</keyword>
<dbReference type="GO" id="GO:0005242">
    <property type="term" value="F:inward rectifier potassium channel activity"/>
    <property type="evidence" value="ECO:0007669"/>
    <property type="project" value="InterPro"/>
</dbReference>
<evidence type="ECO:0000256" key="5">
    <source>
        <dbReference type="ARBA" id="ARBA00022882"/>
    </source>
</evidence>
<dbReference type="GO" id="GO:0034702">
    <property type="term" value="C:monoatomic ion channel complex"/>
    <property type="evidence" value="ECO:0007669"/>
    <property type="project" value="UniProtKB-KW"/>
</dbReference>
<dbReference type="SUPFAM" id="SSF81296">
    <property type="entry name" value="E set domains"/>
    <property type="match status" value="2"/>
</dbReference>
<keyword evidence="17" id="KW-1185">Reference proteome</keyword>
<dbReference type="GO" id="GO:0034765">
    <property type="term" value="P:regulation of monoatomic ion transmembrane transport"/>
    <property type="evidence" value="ECO:0007669"/>
    <property type="project" value="TreeGrafter"/>
</dbReference>
<keyword evidence="7 13" id="KW-1133">Transmembrane helix</keyword>
<dbReference type="PANTHER" id="PTHR11767:SF103">
    <property type="entry name" value="POTASSIUM CHANNEL INWARDLY RECTIFYING TRANSMEMBRANE DOMAIN-CONTAINING PROTEIN"/>
    <property type="match status" value="1"/>
</dbReference>
<comment type="subcellular location">
    <subcellularLocation>
        <location evidence="1 11">Membrane</location>
        <topology evidence="1 11">Multi-pass membrane protein</topology>
    </subcellularLocation>
</comment>
<evidence type="ECO:0000256" key="9">
    <source>
        <dbReference type="ARBA" id="ARBA00023136"/>
    </source>
</evidence>
<dbReference type="GO" id="GO:0005886">
    <property type="term" value="C:plasma membrane"/>
    <property type="evidence" value="ECO:0007669"/>
    <property type="project" value="TreeGrafter"/>
</dbReference>
<evidence type="ECO:0000256" key="7">
    <source>
        <dbReference type="ARBA" id="ARBA00022989"/>
    </source>
</evidence>
<keyword evidence="2 11" id="KW-0813">Transport</keyword>
<comment type="similarity">
    <text evidence="11">Belongs to the inward rectifier-type potassium channel (TC 1.A.2.1) family.</text>
</comment>
<name>A0A9N8EKE7_9STRA</name>
<feature type="compositionally biased region" description="Low complexity" evidence="12">
    <location>
        <begin position="1"/>
        <end position="15"/>
    </location>
</feature>
<feature type="transmembrane region" description="Helical" evidence="13">
    <location>
        <begin position="195"/>
        <end position="214"/>
    </location>
</feature>
<evidence type="ECO:0000256" key="11">
    <source>
        <dbReference type="RuleBase" id="RU003822"/>
    </source>
</evidence>
<comment type="caution">
    <text evidence="16">The sequence shown here is derived from an EMBL/GenBank/DDBJ whole genome shotgun (WGS) entry which is preliminary data.</text>
</comment>
<dbReference type="PRINTS" id="PR01320">
    <property type="entry name" value="KIRCHANNEL"/>
</dbReference>
<feature type="domain" description="Inward rectifier potassium channel C-terminal" evidence="15">
    <location>
        <begin position="224"/>
        <end position="315"/>
    </location>
</feature>
<dbReference type="InterPro" id="IPR014756">
    <property type="entry name" value="Ig_E-set"/>
</dbReference>
<accession>A0A9N8EKE7</accession>
<evidence type="ECO:0000313" key="17">
    <source>
        <dbReference type="Proteomes" id="UP001153069"/>
    </source>
</evidence>
<keyword evidence="8 11" id="KW-0406">Ion transport</keyword>
<organism evidence="16 17">
    <name type="scientific">Seminavis robusta</name>
    <dbReference type="NCBI Taxonomy" id="568900"/>
    <lineage>
        <taxon>Eukaryota</taxon>
        <taxon>Sar</taxon>
        <taxon>Stramenopiles</taxon>
        <taxon>Ochrophyta</taxon>
        <taxon>Bacillariophyta</taxon>
        <taxon>Bacillariophyceae</taxon>
        <taxon>Bacillariophycidae</taxon>
        <taxon>Naviculales</taxon>
        <taxon>Naviculaceae</taxon>
        <taxon>Seminavis</taxon>
    </lineage>
</organism>
<keyword evidence="6 11" id="KW-0630">Potassium</keyword>
<gene>
    <name evidence="16" type="ORF">SEMRO_1106_G242030.1</name>
</gene>
<dbReference type="Proteomes" id="UP001153069">
    <property type="component" value="Unassembled WGS sequence"/>
</dbReference>
<dbReference type="PANTHER" id="PTHR11767">
    <property type="entry name" value="INWARD RECTIFIER POTASSIUM CHANNEL"/>
    <property type="match status" value="1"/>
</dbReference>
<feature type="region of interest" description="Disordered" evidence="12">
    <location>
        <begin position="1"/>
        <end position="48"/>
    </location>
</feature>
<dbReference type="InterPro" id="IPR013518">
    <property type="entry name" value="K_chnl_inward-rec_Kir_cyto"/>
</dbReference>
<dbReference type="Gene3D" id="1.10.287.70">
    <property type="match status" value="1"/>
</dbReference>
<dbReference type="Pfam" id="PF17655">
    <property type="entry name" value="IRK_C"/>
    <property type="match status" value="2"/>
</dbReference>
<feature type="domain" description="Potassium channel inwardly rectifying transmembrane" evidence="14">
    <location>
        <begin position="103"/>
        <end position="216"/>
    </location>
</feature>
<evidence type="ECO:0000256" key="13">
    <source>
        <dbReference type="SAM" id="Phobius"/>
    </source>
</evidence>
<keyword evidence="5 11" id="KW-0851">Voltage-gated channel</keyword>
<evidence type="ECO:0000256" key="10">
    <source>
        <dbReference type="ARBA" id="ARBA00023303"/>
    </source>
</evidence>
<sequence>MSSWRSPRSSSSQQQNLTFSPTKPTIIDEENPLLGNAPPPPPAHFSSGLHHRRYSSTVPLSTGNIPRFVKRNLPNYQSKQKVSIENRHAENVRPLKYKNWFHVFLRWETKKSLTLLVLAWTLINLGFGLIYRAIDSIDPNKDCGLASQPGKVIGLPGAFAFSLETCTTVGYGLPGGHNGFFENCPLLQLAIYTQMVYSMLFNAFLFAFFFARLARAEARGAQMLFSNKAIIEHRNGKWLFHARIYDLDAAHPVVEAHVRLYVISWMDYEYQDFNKQPHLLHTMRLLQPNDDLGGMLFTSVPATLTHHIDAYSPLTPSYLRDDDSLVQRHGLPLREVDRMVENMGGIPCPICGETYGTHVNLQRHIQYNAMMEAADPNVPVQGSHQTLVNTMPPSQPLEKMSEQEIRNSLQDKEIMVVCEGIEPLISGTFQALQSYTTDDIVFGGKFAPCMSQKEGQIFIDLNKFHQIVPATPGSSFRRKGGPRIL</sequence>
<evidence type="ECO:0000256" key="12">
    <source>
        <dbReference type="SAM" id="MobiDB-lite"/>
    </source>
</evidence>
<protein>
    <submittedName>
        <fullName evidence="16">Rectifier potassium channel 2</fullName>
    </submittedName>
</protein>
<evidence type="ECO:0000256" key="8">
    <source>
        <dbReference type="ARBA" id="ARBA00023065"/>
    </source>
</evidence>
<dbReference type="SUPFAM" id="SSF81324">
    <property type="entry name" value="Voltage-gated potassium channels"/>
    <property type="match status" value="1"/>
</dbReference>
<keyword evidence="10 11" id="KW-0407">Ion channel</keyword>
<keyword evidence="3 11" id="KW-0633">Potassium transport</keyword>
<dbReference type="InterPro" id="IPR041647">
    <property type="entry name" value="IRK_C"/>
</dbReference>
<dbReference type="EMBL" id="CAICTM010001104">
    <property type="protein sequence ID" value="CAB9520489.1"/>
    <property type="molecule type" value="Genomic_DNA"/>
</dbReference>
<dbReference type="InterPro" id="IPR016449">
    <property type="entry name" value="K_chnl_inward-rec_Kir"/>
</dbReference>
<keyword evidence="9 13" id="KW-0472">Membrane</keyword>
<evidence type="ECO:0000259" key="14">
    <source>
        <dbReference type="Pfam" id="PF01007"/>
    </source>
</evidence>
<evidence type="ECO:0000256" key="6">
    <source>
        <dbReference type="ARBA" id="ARBA00022958"/>
    </source>
</evidence>
<evidence type="ECO:0000256" key="2">
    <source>
        <dbReference type="ARBA" id="ARBA00022448"/>
    </source>
</evidence>
<dbReference type="Pfam" id="PF01007">
    <property type="entry name" value="IRK"/>
    <property type="match status" value="1"/>
</dbReference>
<feature type="domain" description="Inward rectifier potassium channel C-terminal" evidence="15">
    <location>
        <begin position="386"/>
        <end position="476"/>
    </location>
</feature>
<reference evidence="16" key="1">
    <citation type="submission" date="2020-06" db="EMBL/GenBank/DDBJ databases">
        <authorList>
            <consortium name="Plant Systems Biology data submission"/>
        </authorList>
    </citation>
    <scope>NUCLEOTIDE SEQUENCE</scope>
    <source>
        <strain evidence="16">D6</strain>
    </source>
</reference>
<dbReference type="InterPro" id="IPR040445">
    <property type="entry name" value="Kir_TM"/>
</dbReference>
<evidence type="ECO:0000259" key="15">
    <source>
        <dbReference type="Pfam" id="PF17655"/>
    </source>
</evidence>
<evidence type="ECO:0000313" key="16">
    <source>
        <dbReference type="EMBL" id="CAB9520489.1"/>
    </source>
</evidence>
<evidence type="ECO:0000256" key="3">
    <source>
        <dbReference type="ARBA" id="ARBA00022538"/>
    </source>
</evidence>
<dbReference type="OrthoDB" id="273257at2759"/>
<evidence type="ECO:0000256" key="1">
    <source>
        <dbReference type="ARBA" id="ARBA00004141"/>
    </source>
</evidence>
<proteinExistence type="inferred from homology"/>
<dbReference type="Gene3D" id="2.60.40.1400">
    <property type="entry name" value="G protein-activated inward rectifier potassium channel 1"/>
    <property type="match status" value="2"/>
</dbReference>
<feature type="transmembrane region" description="Helical" evidence="13">
    <location>
        <begin position="113"/>
        <end position="134"/>
    </location>
</feature>